<keyword evidence="2" id="KW-1185">Reference proteome</keyword>
<keyword evidence="1" id="KW-0689">Ribosomal protein</keyword>
<organism evidence="1 2">
    <name type="scientific">Halosquirtibacter laminarini</name>
    <dbReference type="NCBI Taxonomy" id="3374600"/>
    <lineage>
        <taxon>Bacteria</taxon>
        <taxon>Pseudomonadati</taxon>
        <taxon>Bacteroidota</taxon>
        <taxon>Bacteroidia</taxon>
        <taxon>Marinilabiliales</taxon>
        <taxon>Prolixibacteraceae</taxon>
        <taxon>Halosquirtibacter</taxon>
    </lineage>
</organism>
<evidence type="ECO:0000313" key="2">
    <source>
        <dbReference type="Proteomes" id="UP000826212"/>
    </source>
</evidence>
<evidence type="ECO:0000313" key="1">
    <source>
        <dbReference type="EMBL" id="QZE15767.1"/>
    </source>
</evidence>
<keyword evidence="1" id="KW-0808">Transferase</keyword>
<keyword evidence="1" id="KW-0687">Ribonucleoprotein</keyword>
<accession>A0AC61NPD3</accession>
<sequence length="281" mass="31178">MKYIKTVCTITPDNSVNRDLLTAALGEIGYDSFVSEEEVFEAYVQSDLFDVSLVENGSLDFAPLYTVETQSEEVPDQNWNQVWEQESFTEMVIADQILIRAVGPASDSDYPYQIEIVPNMSFGTGDHETTATILEQLIALDCADKTILDMGCGTGILGIMTAKRGAKHVDAIDIDAWCFDSTTQNSEINGVNQVIRPILGDATAIPEDALYEVVLANIHKNILLQDMPKYASVQITGGLLYMSGFFVEDVQDIRLKAESLGYVYRDTYENQGWAVVLLEKQ</sequence>
<protein>
    <submittedName>
        <fullName evidence="1">50S ribosomal protein L11 methyltransferase</fullName>
    </submittedName>
</protein>
<keyword evidence="1" id="KW-0489">Methyltransferase</keyword>
<name>A0AC61NPD3_9BACT</name>
<gene>
    <name evidence="1" type="primary">prmA</name>
    <name evidence="1" type="ORF">K4L44_08015</name>
</gene>
<proteinExistence type="predicted"/>
<dbReference type="EMBL" id="CP081303">
    <property type="protein sequence ID" value="QZE15767.1"/>
    <property type="molecule type" value="Genomic_DNA"/>
</dbReference>
<reference evidence="1" key="1">
    <citation type="submission" date="2021-08" db="EMBL/GenBank/DDBJ databases">
        <title>Novel anaerobic bacterium isolated from sea squirt in East Sea, Republic of Korea.</title>
        <authorList>
            <person name="Nguyen T.H."/>
            <person name="Li Z."/>
            <person name="Lee Y.-J."/>
            <person name="Ko J."/>
            <person name="Kim S.-G."/>
        </authorList>
    </citation>
    <scope>NUCLEOTIDE SEQUENCE</scope>
    <source>
        <strain evidence="1">KCTC 25031</strain>
    </source>
</reference>
<dbReference type="Proteomes" id="UP000826212">
    <property type="component" value="Chromosome"/>
</dbReference>